<evidence type="ECO:0000313" key="1">
    <source>
        <dbReference type="EMBL" id="CBW75413.1"/>
    </source>
</evidence>
<dbReference type="KEGG" id="brh:RBRH_03945"/>
<evidence type="ECO:0000313" key="2">
    <source>
        <dbReference type="Proteomes" id="UP000007437"/>
    </source>
</evidence>
<organism evidence="1 2">
    <name type="scientific">Mycetohabitans rhizoxinica (strain DSM 19002 / CIP 109453 / HKI 454)</name>
    <name type="common">Paraburkholderia rhizoxinica</name>
    <dbReference type="NCBI Taxonomy" id="882378"/>
    <lineage>
        <taxon>Bacteria</taxon>
        <taxon>Pseudomonadati</taxon>
        <taxon>Pseudomonadota</taxon>
        <taxon>Betaproteobacteria</taxon>
        <taxon>Burkholderiales</taxon>
        <taxon>Burkholderiaceae</taxon>
        <taxon>Mycetohabitans</taxon>
    </lineage>
</organism>
<dbReference type="Proteomes" id="UP000007437">
    <property type="component" value="Chromosome"/>
</dbReference>
<dbReference type="EMBL" id="FR687359">
    <property type="protein sequence ID" value="CBW75413.1"/>
    <property type="molecule type" value="Genomic_DNA"/>
</dbReference>
<protein>
    <submittedName>
        <fullName evidence="1">Uncharacterized protein</fullName>
    </submittedName>
</protein>
<dbReference type="STRING" id="882378.RBRH_03945"/>
<reference evidence="1 2" key="1">
    <citation type="journal article" date="2011" name="J. Bacteriol.">
        <title>Complete genome sequence of Burkholderia rhizoxinica, an endosymbiont of Rhizopus microsporus.</title>
        <authorList>
            <person name="Lackner G."/>
            <person name="Moebius N."/>
            <person name="Partida-Martinez L."/>
            <person name="Hertweck C."/>
        </authorList>
    </citation>
    <scope>NUCLEOTIDE SEQUENCE [LARGE SCALE GENOMIC DNA]</scope>
    <source>
        <strain evidence="2">DSM 19002 / CIP 109453 / HKI 454</strain>
    </source>
</reference>
<name>E5AS31_MYCRK</name>
<accession>E5AS31</accession>
<gene>
    <name evidence="1" type="ordered locus">RBRH_03945</name>
</gene>
<dbReference type="AlphaFoldDB" id="E5AS31"/>
<dbReference type="HOGENOM" id="CLU_2680678_0_0_4"/>
<sequence length="74" mass="8476">MRAILSLLHRMLNQYAARVCSRRPHLPRNAHAWAPAQHSFNKVAATTPAPAHRAKLTRPFTAKLTWRARQMRPA</sequence>
<proteinExistence type="predicted"/>